<dbReference type="InterPro" id="IPR050469">
    <property type="entry name" value="Diguanylate_Cyclase"/>
</dbReference>
<dbReference type="CDD" id="cd01949">
    <property type="entry name" value="GGDEF"/>
    <property type="match status" value="1"/>
</dbReference>
<dbReference type="GO" id="GO:1902201">
    <property type="term" value="P:negative regulation of bacterial-type flagellum-dependent cell motility"/>
    <property type="evidence" value="ECO:0007669"/>
    <property type="project" value="TreeGrafter"/>
</dbReference>
<dbReference type="FunFam" id="3.30.70.270:FF:000001">
    <property type="entry name" value="Diguanylate cyclase domain protein"/>
    <property type="match status" value="1"/>
</dbReference>
<evidence type="ECO:0000259" key="3">
    <source>
        <dbReference type="PROSITE" id="PS50887"/>
    </source>
</evidence>
<evidence type="ECO:0000313" key="5">
    <source>
        <dbReference type="Proteomes" id="UP000192611"/>
    </source>
</evidence>
<dbReference type="GO" id="GO:0052621">
    <property type="term" value="F:diguanylate cyclase activity"/>
    <property type="evidence" value="ECO:0007669"/>
    <property type="project" value="TreeGrafter"/>
</dbReference>
<dbReference type="InterPro" id="IPR029787">
    <property type="entry name" value="Nucleotide_cyclase"/>
</dbReference>
<comment type="caution">
    <text evidence="4">The sequence shown here is derived from an EMBL/GenBank/DDBJ whole genome shotgun (WGS) entry which is preliminary data.</text>
</comment>
<keyword evidence="1" id="KW-0677">Repeat</keyword>
<dbReference type="Gene3D" id="3.30.70.270">
    <property type="match status" value="1"/>
</dbReference>
<dbReference type="GO" id="GO:0043709">
    <property type="term" value="P:cell adhesion involved in single-species biofilm formation"/>
    <property type="evidence" value="ECO:0007669"/>
    <property type="project" value="TreeGrafter"/>
</dbReference>
<proteinExistence type="predicted"/>
<dbReference type="SUPFAM" id="SSF55073">
    <property type="entry name" value="Nucleotide cyclase"/>
    <property type="match status" value="1"/>
</dbReference>
<organism evidence="4 5">
    <name type="scientific">Candidatus Coatesbacteria bacterium 4484_99</name>
    <dbReference type="NCBI Taxonomy" id="1970774"/>
    <lineage>
        <taxon>Bacteria</taxon>
        <taxon>Candidatus Coatesiibacteriota</taxon>
    </lineage>
</organism>
<accession>A0A1W9S3A1</accession>
<dbReference type="PROSITE" id="PS51125">
    <property type="entry name" value="NHL"/>
    <property type="match status" value="1"/>
</dbReference>
<dbReference type="Gene3D" id="2.120.10.30">
    <property type="entry name" value="TolB, C-terminal domain"/>
    <property type="match status" value="2"/>
</dbReference>
<reference evidence="5" key="1">
    <citation type="submission" date="2017-03" db="EMBL/GenBank/DDBJ databases">
        <title>Novel pathways for hydrocarbon cycling and metabolic interdependencies in hydrothermal sediment communities.</title>
        <authorList>
            <person name="Dombrowski N."/>
            <person name="Seitz K."/>
            <person name="Teske A."/>
            <person name="Baker B."/>
        </authorList>
    </citation>
    <scope>NUCLEOTIDE SEQUENCE [LARGE SCALE GENOMIC DNA]</scope>
</reference>
<dbReference type="Proteomes" id="UP000192611">
    <property type="component" value="Unassembled WGS sequence"/>
</dbReference>
<dbReference type="EMBL" id="NATQ01000011">
    <property type="protein sequence ID" value="OQX91122.1"/>
    <property type="molecule type" value="Genomic_DNA"/>
</dbReference>
<name>A0A1W9S3A1_9BACT</name>
<protein>
    <recommendedName>
        <fullName evidence="3">GGDEF domain-containing protein</fullName>
    </recommendedName>
</protein>
<dbReference type="PANTHER" id="PTHR45138">
    <property type="entry name" value="REGULATORY COMPONENTS OF SENSORY TRANSDUCTION SYSTEM"/>
    <property type="match status" value="1"/>
</dbReference>
<sequence length="629" mass="70548">MIYDTHPDLASWTRTHTVVNEILNMINFDFEFEKAVDAILANIEKYTNCRGITVSEVDFSLSKKVIARSPQFKEEYENKDPLLSYPITLINNRVSHTLDVYNLEANTMPKKDAETLNLFRELLQQAVNKEATKRDPLTGLYSRAYFDSQLQTEIINAKPINRAIALLMIDIDHFKKVNDTYGHPVGDVVLEKVATVLKAVIDKKGFVSRYGGEELTVILPGIGKDEAINISEEIRSYISNLQIPINSGKNIKVTVSIGVSAFPEDAEEAYELLKASDEALYSAKNSGRNRVVAFSGTERAGLRKREEKVAVEERQTAPPPRFMIVKVEISPVLKDTMFDEPVNIKDVHISNNNIFLLDSLQSRVYIFNLSGELINTFGKKGEGTSENMIEPTSISVDREGWIWITDSGNHAVKVFDPLGKSILTISATIDEEGKPIPGTGKGCFNLPYSLMISDRDEVIVVERMNRRVQIFDRMGNFKTWTNIPQKMGSDLHRPDPVDICPDGYSGYLVLDTINSSLIHFSAENEAINFFGEFGSDEGKLVCVSAISYYPKWRDILSKDAKPIIVTAEMGDVNRIQFFTTEGDFIKSIDLSPFTEDTTIRPANIFCSDDGGIYIVPQLGSTILYLLKIK</sequence>
<dbReference type="GO" id="GO:0005886">
    <property type="term" value="C:plasma membrane"/>
    <property type="evidence" value="ECO:0007669"/>
    <property type="project" value="TreeGrafter"/>
</dbReference>
<evidence type="ECO:0000256" key="2">
    <source>
        <dbReference type="PROSITE-ProRule" id="PRU00504"/>
    </source>
</evidence>
<feature type="repeat" description="NHL" evidence="2">
    <location>
        <begin position="391"/>
        <end position="418"/>
    </location>
</feature>
<dbReference type="SMART" id="SM00267">
    <property type="entry name" value="GGDEF"/>
    <property type="match status" value="1"/>
</dbReference>
<dbReference type="InterPro" id="IPR000160">
    <property type="entry name" value="GGDEF_dom"/>
</dbReference>
<dbReference type="AlphaFoldDB" id="A0A1W9S3A1"/>
<feature type="domain" description="GGDEF" evidence="3">
    <location>
        <begin position="162"/>
        <end position="296"/>
    </location>
</feature>
<evidence type="ECO:0000256" key="1">
    <source>
        <dbReference type="ARBA" id="ARBA00022737"/>
    </source>
</evidence>
<gene>
    <name evidence="4" type="ORF">B6D57_00860</name>
</gene>
<evidence type="ECO:0000313" key="4">
    <source>
        <dbReference type="EMBL" id="OQX91122.1"/>
    </source>
</evidence>
<dbReference type="Pfam" id="PF17170">
    <property type="entry name" value="DUF5128"/>
    <property type="match status" value="1"/>
</dbReference>
<dbReference type="PROSITE" id="PS50887">
    <property type="entry name" value="GGDEF"/>
    <property type="match status" value="1"/>
</dbReference>
<dbReference type="Pfam" id="PF00990">
    <property type="entry name" value="GGDEF"/>
    <property type="match status" value="1"/>
</dbReference>
<dbReference type="InterPro" id="IPR043128">
    <property type="entry name" value="Rev_trsase/Diguanyl_cyclase"/>
</dbReference>
<dbReference type="SUPFAM" id="SSF63829">
    <property type="entry name" value="Calcium-dependent phosphotriesterase"/>
    <property type="match status" value="1"/>
</dbReference>
<dbReference type="InterPro" id="IPR011042">
    <property type="entry name" value="6-blade_b-propeller_TolB-like"/>
</dbReference>
<dbReference type="InterPro" id="IPR001258">
    <property type="entry name" value="NHL_repeat"/>
</dbReference>
<dbReference type="NCBIfam" id="TIGR00254">
    <property type="entry name" value="GGDEF"/>
    <property type="match status" value="1"/>
</dbReference>
<dbReference type="CDD" id="cd05819">
    <property type="entry name" value="NHL"/>
    <property type="match status" value="1"/>
</dbReference>
<dbReference type="PANTHER" id="PTHR45138:SF9">
    <property type="entry name" value="DIGUANYLATE CYCLASE DGCM-RELATED"/>
    <property type="match status" value="1"/>
</dbReference>